<dbReference type="EMBL" id="LXQA010556978">
    <property type="protein sequence ID" value="MCI59093.1"/>
    <property type="molecule type" value="Genomic_DNA"/>
</dbReference>
<accession>A0A392TD60</accession>
<comment type="caution">
    <text evidence="1">The sequence shown here is derived from an EMBL/GenBank/DDBJ whole genome shotgun (WGS) entry which is preliminary data.</text>
</comment>
<keyword evidence="2" id="KW-1185">Reference proteome</keyword>
<reference evidence="1 2" key="1">
    <citation type="journal article" date="2018" name="Front. Plant Sci.">
        <title>Red Clover (Trifolium pratense) and Zigzag Clover (T. medium) - A Picture of Genomic Similarities and Differences.</title>
        <authorList>
            <person name="Dluhosova J."/>
            <person name="Istvanek J."/>
            <person name="Nedelnik J."/>
            <person name="Repkova J."/>
        </authorList>
    </citation>
    <scope>NUCLEOTIDE SEQUENCE [LARGE SCALE GENOMIC DNA]</scope>
    <source>
        <strain evidence="2">cv. 10/8</strain>
        <tissue evidence="1">Leaf</tissue>
    </source>
</reference>
<organism evidence="1 2">
    <name type="scientific">Trifolium medium</name>
    <dbReference type="NCBI Taxonomy" id="97028"/>
    <lineage>
        <taxon>Eukaryota</taxon>
        <taxon>Viridiplantae</taxon>
        <taxon>Streptophyta</taxon>
        <taxon>Embryophyta</taxon>
        <taxon>Tracheophyta</taxon>
        <taxon>Spermatophyta</taxon>
        <taxon>Magnoliopsida</taxon>
        <taxon>eudicotyledons</taxon>
        <taxon>Gunneridae</taxon>
        <taxon>Pentapetalae</taxon>
        <taxon>rosids</taxon>
        <taxon>fabids</taxon>
        <taxon>Fabales</taxon>
        <taxon>Fabaceae</taxon>
        <taxon>Papilionoideae</taxon>
        <taxon>50 kb inversion clade</taxon>
        <taxon>NPAAA clade</taxon>
        <taxon>Hologalegina</taxon>
        <taxon>IRL clade</taxon>
        <taxon>Trifolieae</taxon>
        <taxon>Trifolium</taxon>
    </lineage>
</organism>
<dbReference type="Proteomes" id="UP000265520">
    <property type="component" value="Unassembled WGS sequence"/>
</dbReference>
<evidence type="ECO:0000313" key="2">
    <source>
        <dbReference type="Proteomes" id="UP000265520"/>
    </source>
</evidence>
<name>A0A392TD60_9FABA</name>
<dbReference type="AlphaFoldDB" id="A0A392TD60"/>
<sequence>MVGVNKNNGEVDMPFSMPLVQTDPCDDALASVSEEDPDYDPYIPETTMDLPQIAIGTGTDADQCISNALSSILYYGIYMIS</sequence>
<feature type="non-terminal residue" evidence="1">
    <location>
        <position position="81"/>
    </location>
</feature>
<evidence type="ECO:0000313" key="1">
    <source>
        <dbReference type="EMBL" id="MCI59093.1"/>
    </source>
</evidence>
<proteinExistence type="predicted"/>
<protein>
    <submittedName>
        <fullName evidence="1">Uncharacterized protein</fullName>
    </submittedName>
</protein>